<dbReference type="RefSeq" id="XP_018071367.1">
    <property type="nucleotide sequence ID" value="XM_018217000.1"/>
</dbReference>
<dbReference type="GeneID" id="28826726"/>
<name>A0A194XB76_MOLSC</name>
<gene>
    <name evidence="1" type="ORF">LY89DRAFT_69867</name>
</gene>
<accession>A0A194XB76</accession>
<protein>
    <submittedName>
        <fullName evidence="1">Uncharacterized protein</fullName>
    </submittedName>
</protein>
<dbReference type="OrthoDB" id="5953249at2759"/>
<dbReference type="KEGG" id="psco:LY89DRAFT_69867"/>
<sequence length="167" mass="18768">MLNLGQSLPGSAVKDLLIVGLDCENNSLGQLPTQFQIALSILDTRHLQRNTSDGDLLRTYQFIVGSPKYFKEASKAICFGQSKHVSFQDLNKEIGDAVAGRDILLVVYGAGYTIPFLEIAGIRLRPLFILDVLKVAQHLLDLSYRIKLEEMLKLLGCMQSTWFLRRR</sequence>
<dbReference type="Proteomes" id="UP000070700">
    <property type="component" value="Unassembled WGS sequence"/>
</dbReference>
<organism evidence="1 2">
    <name type="scientific">Mollisia scopiformis</name>
    <name type="common">Conifer needle endophyte fungus</name>
    <name type="synonym">Phialocephala scopiformis</name>
    <dbReference type="NCBI Taxonomy" id="149040"/>
    <lineage>
        <taxon>Eukaryota</taxon>
        <taxon>Fungi</taxon>
        <taxon>Dikarya</taxon>
        <taxon>Ascomycota</taxon>
        <taxon>Pezizomycotina</taxon>
        <taxon>Leotiomycetes</taxon>
        <taxon>Helotiales</taxon>
        <taxon>Mollisiaceae</taxon>
        <taxon>Mollisia</taxon>
    </lineage>
</organism>
<proteinExistence type="predicted"/>
<dbReference type="InParanoid" id="A0A194XB76"/>
<evidence type="ECO:0000313" key="2">
    <source>
        <dbReference type="Proteomes" id="UP000070700"/>
    </source>
</evidence>
<keyword evidence="2" id="KW-1185">Reference proteome</keyword>
<dbReference type="AlphaFoldDB" id="A0A194XB76"/>
<dbReference type="EMBL" id="KQ947415">
    <property type="protein sequence ID" value="KUJ17012.1"/>
    <property type="molecule type" value="Genomic_DNA"/>
</dbReference>
<reference evidence="1 2" key="1">
    <citation type="submission" date="2015-10" db="EMBL/GenBank/DDBJ databases">
        <title>Full genome of DAOMC 229536 Phialocephala scopiformis, a fungal endophyte of spruce producing the potent anti-insectan compound rugulosin.</title>
        <authorList>
            <consortium name="DOE Joint Genome Institute"/>
            <person name="Walker A.K."/>
            <person name="Frasz S.L."/>
            <person name="Seifert K.A."/>
            <person name="Miller J.D."/>
            <person name="Mondo S.J."/>
            <person name="Labutti K."/>
            <person name="Lipzen A."/>
            <person name="Dockter R."/>
            <person name="Kennedy M."/>
            <person name="Grigoriev I.V."/>
            <person name="Spatafora J.W."/>
        </authorList>
    </citation>
    <scope>NUCLEOTIDE SEQUENCE [LARGE SCALE GENOMIC DNA]</scope>
    <source>
        <strain evidence="1 2">CBS 120377</strain>
    </source>
</reference>
<evidence type="ECO:0000313" key="1">
    <source>
        <dbReference type="EMBL" id="KUJ17012.1"/>
    </source>
</evidence>